<evidence type="ECO:0000256" key="6">
    <source>
        <dbReference type="ARBA" id="ARBA00023244"/>
    </source>
</evidence>
<evidence type="ECO:0000313" key="11">
    <source>
        <dbReference type="EMBL" id="MBC3395816.1"/>
    </source>
</evidence>
<dbReference type="EMBL" id="JABWQX020000001">
    <property type="protein sequence ID" value="MBV4549608.1"/>
    <property type="molecule type" value="Genomic_DNA"/>
</dbReference>
<evidence type="ECO:0000256" key="4">
    <source>
        <dbReference type="ARBA" id="ARBA00011245"/>
    </source>
</evidence>
<dbReference type="PANTHER" id="PTHR11557">
    <property type="entry name" value="PORPHOBILINOGEN DEAMINASE"/>
    <property type="match status" value="1"/>
</dbReference>
<evidence type="ECO:0000256" key="8">
    <source>
        <dbReference type="HAMAP-Rule" id="MF_00260"/>
    </source>
</evidence>
<comment type="miscellaneous">
    <text evidence="8">The porphobilinogen subunits are added to the dipyrromethane group.</text>
</comment>
<dbReference type="Gene3D" id="3.30.160.40">
    <property type="entry name" value="Porphobilinogen deaminase, C-terminal domain"/>
    <property type="match status" value="1"/>
</dbReference>
<comment type="catalytic activity">
    <reaction evidence="7 8">
        <text>4 porphobilinogen + H2O = hydroxymethylbilane + 4 NH4(+)</text>
        <dbReference type="Rhea" id="RHEA:13185"/>
        <dbReference type="ChEBI" id="CHEBI:15377"/>
        <dbReference type="ChEBI" id="CHEBI:28938"/>
        <dbReference type="ChEBI" id="CHEBI:57845"/>
        <dbReference type="ChEBI" id="CHEBI:58126"/>
        <dbReference type="EC" id="2.5.1.61"/>
    </reaction>
</comment>
<dbReference type="HAMAP" id="MF_00260">
    <property type="entry name" value="Porphobil_deam"/>
    <property type="match status" value="1"/>
</dbReference>
<organism evidence="11">
    <name type="scientific">Pseudomonas marvdashtae</name>
    <dbReference type="NCBI Taxonomy" id="2745500"/>
    <lineage>
        <taxon>Bacteria</taxon>
        <taxon>Pseudomonadati</taxon>
        <taxon>Pseudomonadota</taxon>
        <taxon>Gammaproteobacteria</taxon>
        <taxon>Pseudomonadales</taxon>
        <taxon>Pseudomonadaceae</taxon>
        <taxon>Pseudomonas</taxon>
    </lineage>
</organism>
<feature type="domain" description="Porphobilinogen deaminase C-terminal" evidence="10">
    <location>
        <begin position="226"/>
        <end position="295"/>
    </location>
</feature>
<dbReference type="RefSeq" id="WP_186633784.1">
    <property type="nucleotide sequence ID" value="NZ_JABWQX020000001.1"/>
</dbReference>
<feature type="domain" description="Porphobilinogen deaminase N-terminal" evidence="9">
    <location>
        <begin position="6"/>
        <end position="213"/>
    </location>
</feature>
<keyword evidence="5 8" id="KW-0808">Transferase</keyword>
<reference evidence="12" key="3">
    <citation type="submission" date="2021-06" db="EMBL/GenBank/DDBJ databases">
        <title>Updating the genus Pseudomonas: Description of 43 new species and partition of the Pseudomonas putida group.</title>
        <authorList>
            <person name="Girard L."/>
            <person name="Lood C."/>
            <person name="Vandamme P."/>
            <person name="Rokni-Zadeh H."/>
            <person name="Van Noort V."/>
            <person name="Hofte M."/>
            <person name="Lavigne R."/>
            <person name="De Mot R."/>
        </authorList>
    </citation>
    <scope>NUCLEOTIDE SEQUENCE</scope>
    <source>
        <strain evidence="12">SWRI102</strain>
    </source>
</reference>
<dbReference type="PIRSF" id="PIRSF001438">
    <property type="entry name" value="4pyrrol_synth_OHMeBilane_synth"/>
    <property type="match status" value="1"/>
</dbReference>
<gene>
    <name evidence="8 11" type="primary">hemC</name>
    <name evidence="12" type="ORF">HU742_000395</name>
    <name evidence="11" type="ORF">HU742_11400</name>
</gene>
<dbReference type="AlphaFoldDB" id="A0A923FR89"/>
<dbReference type="PRINTS" id="PR00151">
    <property type="entry name" value="PORPHBDMNASE"/>
</dbReference>
<evidence type="ECO:0000256" key="5">
    <source>
        <dbReference type="ARBA" id="ARBA00022679"/>
    </source>
</evidence>
<dbReference type="FunFam" id="3.40.190.10:FF:000004">
    <property type="entry name" value="Porphobilinogen deaminase"/>
    <property type="match status" value="1"/>
</dbReference>
<dbReference type="InterPro" id="IPR000860">
    <property type="entry name" value="HemC"/>
</dbReference>
<dbReference type="PROSITE" id="PS00533">
    <property type="entry name" value="PORPHOBILINOGEN_DEAM"/>
    <property type="match status" value="1"/>
</dbReference>
<dbReference type="InterPro" id="IPR022418">
    <property type="entry name" value="Porphobilinogen_deaminase_C"/>
</dbReference>
<evidence type="ECO:0000259" key="9">
    <source>
        <dbReference type="Pfam" id="PF01379"/>
    </source>
</evidence>
<dbReference type="EC" id="2.5.1.61" evidence="8"/>
<dbReference type="Proteomes" id="UP000659438">
    <property type="component" value="Unassembled WGS sequence"/>
</dbReference>
<dbReference type="EMBL" id="JABWQX010000003">
    <property type="protein sequence ID" value="MBC3395816.1"/>
    <property type="molecule type" value="Genomic_DNA"/>
</dbReference>
<keyword evidence="6 8" id="KW-0627">Porphyrin biosynthesis</keyword>
<reference evidence="11 13" key="1">
    <citation type="journal article" date="2020" name="Microorganisms">
        <title>Reliable Identification of Environmental Pseudomonas Isolates Using the rpoD Gene.</title>
        <authorList>
            <consortium name="The Broad Institute Genome Sequencing Platform"/>
            <person name="Girard L."/>
            <person name="Lood C."/>
            <person name="Rokni-Zadeh H."/>
            <person name="van Noort V."/>
            <person name="Lavigne R."/>
            <person name="De Mot R."/>
        </authorList>
    </citation>
    <scope>NUCLEOTIDE SEQUENCE</scope>
    <source>
        <strain evidence="11 13">SWRI102</strain>
    </source>
</reference>
<name>A0A923FR89_9PSED</name>
<evidence type="ECO:0000256" key="7">
    <source>
        <dbReference type="ARBA" id="ARBA00048169"/>
    </source>
</evidence>
<dbReference type="GO" id="GO:0005737">
    <property type="term" value="C:cytoplasm"/>
    <property type="evidence" value="ECO:0007669"/>
    <property type="project" value="UniProtKB-UniRule"/>
</dbReference>
<comment type="pathway">
    <text evidence="2">Porphyrin-containing compound metabolism; protoporphyrin-IX biosynthesis; coproporphyrinogen-III from 5-aminolevulinate: step 2/4.</text>
</comment>
<comment type="similarity">
    <text evidence="3 8">Belongs to the HMBS family.</text>
</comment>
<feature type="modified residue" description="S-(dipyrrolylmethanemethyl)cysteine" evidence="8">
    <location>
        <position position="242"/>
    </location>
</feature>
<evidence type="ECO:0000256" key="1">
    <source>
        <dbReference type="ARBA" id="ARBA00002869"/>
    </source>
</evidence>
<comment type="function">
    <text evidence="1 8">Tetrapolymerization of the monopyrrole PBG into the hydroxymethylbilane pre-uroporphyrinogen in several discrete steps.</text>
</comment>
<evidence type="ECO:0000313" key="12">
    <source>
        <dbReference type="EMBL" id="MBV4549608.1"/>
    </source>
</evidence>
<comment type="caution">
    <text evidence="11">The sequence shown here is derived from an EMBL/GenBank/DDBJ whole genome shotgun (WGS) entry which is preliminary data.</text>
</comment>
<comment type="subunit">
    <text evidence="4 8">Monomer.</text>
</comment>
<dbReference type="Gene3D" id="3.40.190.10">
    <property type="entry name" value="Periplasmic binding protein-like II"/>
    <property type="match status" value="2"/>
</dbReference>
<dbReference type="Pfam" id="PF01379">
    <property type="entry name" value="Porphobil_deam"/>
    <property type="match status" value="1"/>
</dbReference>
<dbReference type="NCBIfam" id="TIGR00212">
    <property type="entry name" value="hemC"/>
    <property type="match status" value="1"/>
</dbReference>
<comment type="cofactor">
    <cofactor evidence="8">
        <name>dipyrromethane</name>
        <dbReference type="ChEBI" id="CHEBI:60342"/>
    </cofactor>
    <text evidence="8">Binds 1 dipyrromethane group covalently.</text>
</comment>
<dbReference type="Pfam" id="PF03900">
    <property type="entry name" value="Porphobil_deamC"/>
    <property type="match status" value="1"/>
</dbReference>
<dbReference type="InterPro" id="IPR022417">
    <property type="entry name" value="Porphobilin_deaminase_N"/>
</dbReference>
<evidence type="ECO:0000256" key="2">
    <source>
        <dbReference type="ARBA" id="ARBA00004735"/>
    </source>
</evidence>
<sequence>MSPREIRIATRKSALALWQAEYVKARLESAHPGLTVTLVPMVSRGDKLLDSPLSKIGGKGLFVKELETALLDNEADIAVHSMKDVPMDFPEGLGLFCICEREDPRDAFVSNTFPSLEALPAGSVVGTSSLRRQAQLLSRRPDLQIRFLRGNVNTRLAKLDAGEYDAIILAAAGLIRLGFEDRITSAISVDDSLPAGGQGAVGIECRGADSEIHALLAPLHHEDTAVRVFAERALNKHLNGGCQVPIACYAVLEGEQVWLRGLVGDPSGEQLLSAEARAPRRDAEALGVRVAEDLLSQGADEILKKVYGEAGHA</sequence>
<proteinExistence type="inferred from homology"/>
<protein>
    <recommendedName>
        <fullName evidence="8">Porphobilinogen deaminase</fullName>
        <shortName evidence="8">PBG</shortName>
        <ecNumber evidence="8">2.5.1.61</ecNumber>
    </recommendedName>
    <alternativeName>
        <fullName evidence="8">Hydroxymethylbilane synthase</fullName>
        <shortName evidence="8">HMBS</shortName>
    </alternativeName>
    <alternativeName>
        <fullName evidence="8">Pre-uroporphyrinogen synthase</fullName>
    </alternativeName>
</protein>
<dbReference type="GO" id="GO:0004418">
    <property type="term" value="F:hydroxymethylbilane synthase activity"/>
    <property type="evidence" value="ECO:0007669"/>
    <property type="project" value="UniProtKB-UniRule"/>
</dbReference>
<dbReference type="FunFam" id="3.30.160.40:FF:000002">
    <property type="entry name" value="Porphobilinogen deaminase"/>
    <property type="match status" value="1"/>
</dbReference>
<dbReference type="SUPFAM" id="SSF53850">
    <property type="entry name" value="Periplasmic binding protein-like II"/>
    <property type="match status" value="1"/>
</dbReference>
<dbReference type="SUPFAM" id="SSF54782">
    <property type="entry name" value="Porphobilinogen deaminase (hydroxymethylbilane synthase), C-terminal domain"/>
    <property type="match status" value="1"/>
</dbReference>
<keyword evidence="13" id="KW-1185">Reference proteome</keyword>
<accession>A0A923FR89</accession>
<dbReference type="FunFam" id="3.40.190.10:FF:000005">
    <property type="entry name" value="Porphobilinogen deaminase"/>
    <property type="match status" value="1"/>
</dbReference>
<dbReference type="InterPro" id="IPR036803">
    <property type="entry name" value="Porphobilinogen_deaminase_C_sf"/>
</dbReference>
<dbReference type="CDD" id="cd13646">
    <property type="entry name" value="PBP2_EcHMBS_like"/>
    <property type="match status" value="1"/>
</dbReference>
<dbReference type="InterPro" id="IPR022419">
    <property type="entry name" value="Porphobilin_deaminase_cofac_BS"/>
</dbReference>
<reference evidence="11" key="2">
    <citation type="submission" date="2020-07" db="EMBL/GenBank/DDBJ databases">
        <authorList>
            <person name="Lood C."/>
            <person name="Girard L."/>
        </authorList>
    </citation>
    <scope>NUCLEOTIDE SEQUENCE</scope>
    <source>
        <strain evidence="11">SWRI102</strain>
    </source>
</reference>
<evidence type="ECO:0000313" key="13">
    <source>
        <dbReference type="Proteomes" id="UP000659438"/>
    </source>
</evidence>
<evidence type="ECO:0000256" key="3">
    <source>
        <dbReference type="ARBA" id="ARBA00005638"/>
    </source>
</evidence>
<dbReference type="PANTHER" id="PTHR11557:SF0">
    <property type="entry name" value="PORPHOBILINOGEN DEAMINASE"/>
    <property type="match status" value="1"/>
</dbReference>
<dbReference type="GO" id="GO:0006782">
    <property type="term" value="P:protoporphyrinogen IX biosynthetic process"/>
    <property type="evidence" value="ECO:0007669"/>
    <property type="project" value="UniProtKB-UniRule"/>
</dbReference>
<evidence type="ECO:0000259" key="10">
    <source>
        <dbReference type="Pfam" id="PF03900"/>
    </source>
</evidence>